<keyword evidence="5" id="KW-0648">Protein biosynthesis</keyword>
<comment type="similarity">
    <text evidence="1">Belongs to the class-I aminoacyl-tRNA synthetase family.</text>
</comment>
<evidence type="ECO:0000256" key="2">
    <source>
        <dbReference type="ARBA" id="ARBA00022598"/>
    </source>
</evidence>
<dbReference type="InterPro" id="IPR004493">
    <property type="entry name" value="Leu-tRNA-synth_Ia_arc/euk"/>
</dbReference>
<comment type="caution">
    <text evidence="8">The sequence shown here is derived from an EMBL/GenBank/DDBJ whole genome shotgun (WGS) entry which is preliminary data.</text>
</comment>
<evidence type="ECO:0000256" key="1">
    <source>
        <dbReference type="ARBA" id="ARBA00005594"/>
    </source>
</evidence>
<dbReference type="GO" id="GO:0005524">
    <property type="term" value="F:ATP binding"/>
    <property type="evidence" value="ECO:0007669"/>
    <property type="project" value="UniProtKB-KW"/>
</dbReference>
<keyword evidence="2" id="KW-0436">Ligase</keyword>
<dbReference type="AlphaFoldDB" id="A0A8J5QWL6"/>
<dbReference type="PANTHER" id="PTHR45794:SF1">
    <property type="entry name" value="LEUCINE--TRNA LIGASE, CYTOPLASMIC"/>
    <property type="match status" value="1"/>
</dbReference>
<dbReference type="OrthoDB" id="8000646at2759"/>
<dbReference type="PANTHER" id="PTHR45794">
    <property type="entry name" value="LEUCYL-TRNA SYNTHETASE"/>
    <property type="match status" value="1"/>
</dbReference>
<evidence type="ECO:0000259" key="7">
    <source>
        <dbReference type="Pfam" id="PF00133"/>
    </source>
</evidence>
<evidence type="ECO:0000256" key="4">
    <source>
        <dbReference type="ARBA" id="ARBA00022840"/>
    </source>
</evidence>
<gene>
    <name evidence="8" type="ORF">G9C98_006898</name>
</gene>
<accession>A0A8J5QWL6</accession>
<evidence type="ECO:0000256" key="5">
    <source>
        <dbReference type="ARBA" id="ARBA00022917"/>
    </source>
</evidence>
<dbReference type="GO" id="GO:0004823">
    <property type="term" value="F:leucine-tRNA ligase activity"/>
    <property type="evidence" value="ECO:0007669"/>
    <property type="project" value="InterPro"/>
</dbReference>
<dbReference type="Proteomes" id="UP000729913">
    <property type="component" value="Unassembled WGS sequence"/>
</dbReference>
<keyword evidence="9" id="KW-1185">Reference proteome</keyword>
<keyword evidence="3" id="KW-0547">Nucleotide-binding</keyword>
<organism evidence="8 9">
    <name type="scientific">Cotesia typhae</name>
    <dbReference type="NCBI Taxonomy" id="2053667"/>
    <lineage>
        <taxon>Eukaryota</taxon>
        <taxon>Metazoa</taxon>
        <taxon>Ecdysozoa</taxon>
        <taxon>Arthropoda</taxon>
        <taxon>Hexapoda</taxon>
        <taxon>Insecta</taxon>
        <taxon>Pterygota</taxon>
        <taxon>Neoptera</taxon>
        <taxon>Endopterygota</taxon>
        <taxon>Hymenoptera</taxon>
        <taxon>Apocrita</taxon>
        <taxon>Ichneumonoidea</taxon>
        <taxon>Braconidae</taxon>
        <taxon>Microgastrinae</taxon>
        <taxon>Cotesia</taxon>
    </lineage>
</organism>
<feature type="domain" description="Aminoacyl-tRNA synthetase class Ia" evidence="7">
    <location>
        <begin position="30"/>
        <end position="76"/>
    </location>
</feature>
<reference evidence="8" key="2">
    <citation type="submission" date="2021-04" db="EMBL/GenBank/DDBJ databases">
        <title>Genome-wide patterns of bracovirus chromosomal integration into multiple host tissues during parasitism.</title>
        <authorList>
            <person name="Chebbi M.A.C."/>
        </authorList>
    </citation>
    <scope>NUCLEOTIDE SEQUENCE</scope>
    <source>
        <tissue evidence="8">Whole body</tissue>
    </source>
</reference>
<name>A0A8J5QWL6_9HYME</name>
<proteinExistence type="inferred from homology"/>
<dbReference type="InterPro" id="IPR002300">
    <property type="entry name" value="aa-tRNA-synth_Ia"/>
</dbReference>
<dbReference type="PROSITE" id="PS00178">
    <property type="entry name" value="AA_TRNA_LIGASE_I"/>
    <property type="match status" value="1"/>
</dbReference>
<dbReference type="InterPro" id="IPR001412">
    <property type="entry name" value="aa-tRNA-synth_I_CS"/>
</dbReference>
<dbReference type="GO" id="GO:0006429">
    <property type="term" value="P:leucyl-tRNA aminoacylation"/>
    <property type="evidence" value="ECO:0007669"/>
    <property type="project" value="InterPro"/>
</dbReference>
<dbReference type="Pfam" id="PF00133">
    <property type="entry name" value="tRNA-synt_1"/>
    <property type="match status" value="1"/>
</dbReference>
<keyword evidence="6" id="KW-0030">Aminoacyl-tRNA synthetase</keyword>
<evidence type="ECO:0000313" key="9">
    <source>
        <dbReference type="Proteomes" id="UP000729913"/>
    </source>
</evidence>
<protein>
    <recommendedName>
        <fullName evidence="7">Aminoacyl-tRNA synthetase class Ia domain-containing protein</fullName>
    </recommendedName>
</protein>
<evidence type="ECO:0000313" key="8">
    <source>
        <dbReference type="EMBL" id="KAG8035452.1"/>
    </source>
</evidence>
<reference evidence="8" key="1">
    <citation type="submission" date="2020-03" db="EMBL/GenBank/DDBJ databases">
        <authorList>
            <person name="Chebbi M.A."/>
            <person name="Drezen J.M."/>
        </authorList>
    </citation>
    <scope>NUCLEOTIDE SEQUENCE</scope>
    <source>
        <tissue evidence="8">Whole body</tissue>
    </source>
</reference>
<sequence>MKYSRPLYIYANERKGTFKVEYLQKIEKEVQAKWKASKAYEEDAPKKAKSKDEKFLATFPFPYMNGRLHLGHTFSLSKCEVIV</sequence>
<evidence type="ECO:0000256" key="3">
    <source>
        <dbReference type="ARBA" id="ARBA00022741"/>
    </source>
</evidence>
<evidence type="ECO:0000256" key="6">
    <source>
        <dbReference type="ARBA" id="ARBA00023146"/>
    </source>
</evidence>
<dbReference type="EMBL" id="JAAOIC020000060">
    <property type="protein sequence ID" value="KAG8035452.1"/>
    <property type="molecule type" value="Genomic_DNA"/>
</dbReference>
<keyword evidence="4" id="KW-0067">ATP-binding</keyword>